<keyword evidence="3" id="KW-1185">Reference proteome</keyword>
<evidence type="ECO:0000313" key="3">
    <source>
        <dbReference type="Proteomes" id="UP001500266"/>
    </source>
</evidence>
<feature type="region of interest" description="Disordered" evidence="1">
    <location>
        <begin position="517"/>
        <end position="538"/>
    </location>
</feature>
<feature type="compositionally biased region" description="Basic and acidic residues" evidence="1">
    <location>
        <begin position="517"/>
        <end position="526"/>
    </location>
</feature>
<reference evidence="3" key="1">
    <citation type="journal article" date="2019" name="Int. J. Syst. Evol. Microbiol.">
        <title>The Global Catalogue of Microorganisms (GCM) 10K type strain sequencing project: providing services to taxonomists for standard genome sequencing and annotation.</title>
        <authorList>
            <consortium name="The Broad Institute Genomics Platform"/>
            <consortium name="The Broad Institute Genome Sequencing Center for Infectious Disease"/>
            <person name="Wu L."/>
            <person name="Ma J."/>
        </authorList>
    </citation>
    <scope>NUCLEOTIDE SEQUENCE [LARGE SCALE GENOMIC DNA]</scope>
    <source>
        <strain evidence="3">JCM 17316</strain>
    </source>
</reference>
<name>A0ABP7Z1Q8_9ACTN</name>
<gene>
    <name evidence="2" type="ORF">GCM10022416_36680</name>
</gene>
<sequence length="961" mass="107657">MSDTQLAGLDTRLAELVEMAADEPRKARAGVTRLARSLSAEELAPFFERACRAFAAAAANELATWAFNQARKADKNHPSLVDVDRVHRVFLEFTPMGVVAPTALRDYVALMGERLAPEEAYRRYNEVLDAAFAVQLVPYARIYPDVRKLARAAKIKKAAAEDDLTARLLRTGALRYASHAVWNAAKDSLARLTEGDEEFQRLLIATEPDTDAEDDPHLAEEIRWLWLAALVSAQAGAHLTDEWFAEHASRCRPDVLARLTWQAGERLVPDGRAGTGPAADLLSGDRPRHWSSGWAHRRPEPRWWDTSVDTADLAAQAERDPAEFARLLDVFVVELGRYVNVDYAATLRKIWREPAIRNVLREQVAAWKAEAASPSLPLLVPALHRLLRLADHDYAELDPAFTDGLRPADPVDALHATLRRGIPEELHFPHATWRPAIRGVVELVQHGDYLTAVFDGHWARVYTPDGQIPDLRMVKGYEDFILWYDGEEFLDSLRVHGSLVTFRARIEDPRLVLTFDPAKRNRRPDGPTESEVTFPGADEPSRVVFRDGAISVIAADGTVTARLPYQLCQKPAPEQAAPVYPPGWWPHLRPVDPDGSAALRDLDRERAERLVETALAGRGPARDAWPELVPEISEPALRDGVIKCARDAAQCVLNIVRLRERLGLPHPAQPPTPLRTRPGLPAGRALAALPNLRWEEAVVRDAMEIPAPSEPRPVRVVSLPDLRSGLSVSFGETGAAALSTVWPWRTERARRPVVESLNAWVHTMRGDGSGRWRLLRLTSEDRRDREDASGEVWRTPRGVLLFGYYSRHYKMMNVWEYAPDGVFDPVELPGWRELRTPVPQGWGGADRVLALRRLLDERGPLQPDPAWVNELVERTGMSEIDAAMIVFGIRYYTFGFDVPRDELPAEVLAFYPEGGRHEVPYPLQDAVTEGLMRDDPADLWEHGPDIARAAARYLELRDAPV</sequence>
<protein>
    <recommendedName>
        <fullName evidence="4">DUF4132 domain-containing protein</fullName>
    </recommendedName>
</protein>
<comment type="caution">
    <text evidence="2">The sequence shown here is derived from an EMBL/GenBank/DDBJ whole genome shotgun (WGS) entry which is preliminary data.</text>
</comment>
<organism evidence="2 3">
    <name type="scientific">Actinomadura keratinilytica</name>
    <dbReference type="NCBI Taxonomy" id="547461"/>
    <lineage>
        <taxon>Bacteria</taxon>
        <taxon>Bacillati</taxon>
        <taxon>Actinomycetota</taxon>
        <taxon>Actinomycetes</taxon>
        <taxon>Streptosporangiales</taxon>
        <taxon>Thermomonosporaceae</taxon>
        <taxon>Actinomadura</taxon>
    </lineage>
</organism>
<dbReference type="EMBL" id="BAABDO010000055">
    <property type="protein sequence ID" value="GAA4145185.1"/>
    <property type="molecule type" value="Genomic_DNA"/>
</dbReference>
<evidence type="ECO:0008006" key="4">
    <source>
        <dbReference type="Google" id="ProtNLM"/>
    </source>
</evidence>
<evidence type="ECO:0000256" key="1">
    <source>
        <dbReference type="SAM" id="MobiDB-lite"/>
    </source>
</evidence>
<proteinExistence type="predicted"/>
<dbReference type="RefSeq" id="WP_345022652.1">
    <property type="nucleotide sequence ID" value="NZ_BAABDO010000055.1"/>
</dbReference>
<evidence type="ECO:0000313" key="2">
    <source>
        <dbReference type="EMBL" id="GAA4145185.1"/>
    </source>
</evidence>
<accession>A0ABP7Z1Q8</accession>
<dbReference type="Proteomes" id="UP001500266">
    <property type="component" value="Unassembled WGS sequence"/>
</dbReference>